<evidence type="ECO:0000256" key="8">
    <source>
        <dbReference type="ARBA" id="ARBA00022824"/>
    </source>
</evidence>
<evidence type="ECO:0000256" key="15">
    <source>
        <dbReference type="ARBA" id="ARBA00023242"/>
    </source>
</evidence>
<feature type="transmembrane region" description="Helical" evidence="26">
    <location>
        <begin position="42"/>
        <end position="64"/>
    </location>
</feature>
<keyword evidence="14 26" id="KW-0594">Phospholipid biosynthesis</keyword>
<keyword evidence="9 26" id="KW-1133">Transmembrane helix</keyword>
<keyword evidence="5 26" id="KW-0444">Lipid biosynthesis</keyword>
<dbReference type="GO" id="GO:0106245">
    <property type="term" value="F:L-serine-phosphatidylethanolamine phosphatidyltransferase activity"/>
    <property type="evidence" value="ECO:0007669"/>
    <property type="project" value="UniProtKB-UniRule"/>
</dbReference>
<evidence type="ECO:0000256" key="19">
    <source>
        <dbReference type="ARBA" id="ARBA00035875"/>
    </source>
</evidence>
<feature type="transmembrane region" description="Helical" evidence="26">
    <location>
        <begin position="226"/>
        <end position="245"/>
    </location>
</feature>
<evidence type="ECO:0000256" key="9">
    <source>
        <dbReference type="ARBA" id="ARBA00022989"/>
    </source>
</evidence>
<keyword evidence="12 26" id="KW-0472">Membrane</keyword>
<keyword evidence="10 26" id="KW-0443">Lipid metabolism</keyword>
<comment type="caution">
    <text evidence="29">The sequence shown here is derived from an EMBL/GenBank/DDBJ whole genome shotgun (WGS) entry which is preliminary data.</text>
</comment>
<gene>
    <name evidence="29" type="ORF">DGYR_LOCUS12746</name>
</gene>
<evidence type="ECO:0000256" key="24">
    <source>
        <dbReference type="ARBA" id="ARBA00036733"/>
    </source>
</evidence>
<feature type="DNA-binding region" description="Homeobox" evidence="25">
    <location>
        <begin position="804"/>
        <end position="866"/>
    </location>
</feature>
<dbReference type="AlphaFoldDB" id="A0A7I8WB72"/>
<comment type="catalytic activity">
    <reaction evidence="17">
        <text>1-hexadecanoyl-2-(9Z-octadecenoyl)-sn-glycero-3-phosphoethanolamine + L-serine = 1-hexadecanoyl-2-(9Z-octadecenoyl)-sn-glycero-3-phospho-L-serine + ethanolamine</text>
        <dbReference type="Rhea" id="RHEA:41484"/>
        <dbReference type="ChEBI" id="CHEBI:33384"/>
        <dbReference type="ChEBI" id="CHEBI:57603"/>
        <dbReference type="ChEBI" id="CHEBI:73007"/>
        <dbReference type="ChEBI" id="CHEBI:75029"/>
    </reaction>
    <physiologicalReaction direction="left-to-right" evidence="17">
        <dbReference type="Rhea" id="RHEA:41485"/>
    </physiologicalReaction>
</comment>
<evidence type="ECO:0000256" key="3">
    <source>
        <dbReference type="ARBA" id="ARBA00005189"/>
    </source>
</evidence>
<feature type="region of interest" description="Disordered" evidence="27">
    <location>
        <begin position="675"/>
        <end position="767"/>
    </location>
</feature>
<evidence type="ECO:0000259" key="28">
    <source>
        <dbReference type="PROSITE" id="PS50071"/>
    </source>
</evidence>
<organism evidence="29 30">
    <name type="scientific">Dimorphilus gyrociliatus</name>
    <dbReference type="NCBI Taxonomy" id="2664684"/>
    <lineage>
        <taxon>Eukaryota</taxon>
        <taxon>Metazoa</taxon>
        <taxon>Spiralia</taxon>
        <taxon>Lophotrochozoa</taxon>
        <taxon>Annelida</taxon>
        <taxon>Polychaeta</taxon>
        <taxon>Polychaeta incertae sedis</taxon>
        <taxon>Dinophilidae</taxon>
        <taxon>Dimorphilus</taxon>
    </lineage>
</organism>
<feature type="compositionally biased region" description="Polar residues" evidence="27">
    <location>
        <begin position="505"/>
        <end position="518"/>
    </location>
</feature>
<comment type="pathway">
    <text evidence="2 26">Phospholipid metabolism; phosphatidylserine biosynthesis.</text>
</comment>
<evidence type="ECO:0000256" key="13">
    <source>
        <dbReference type="ARBA" id="ARBA00023155"/>
    </source>
</evidence>
<reference evidence="29 30" key="1">
    <citation type="submission" date="2020-08" db="EMBL/GenBank/DDBJ databases">
        <authorList>
            <person name="Hejnol A."/>
        </authorList>
    </citation>
    <scope>NUCLEOTIDE SEQUENCE [LARGE SCALE GENOMIC DNA]</scope>
</reference>
<comment type="catalytic activity">
    <reaction evidence="24">
        <text>1-(1Z-octadecenyl)-2-(5Z,8Z,11Z,14Z- eicosatetraenoyl)-sn-glycero-3-phosphoethanolamine + L-serine = 1-(1Z-octadecenyl)-2-(5Z,8Z,11Z,14Z-eicosatetraenoyl)-sn-glycero-3-phospho-L-serine + ethanolamine</text>
        <dbReference type="Rhea" id="RHEA:41604"/>
        <dbReference type="ChEBI" id="CHEBI:33384"/>
        <dbReference type="ChEBI" id="CHEBI:57603"/>
        <dbReference type="ChEBI" id="CHEBI:78342"/>
        <dbReference type="ChEBI" id="CHEBI:78343"/>
    </reaction>
    <physiologicalReaction direction="left-to-right" evidence="24">
        <dbReference type="Rhea" id="RHEA:41605"/>
    </physiologicalReaction>
</comment>
<dbReference type="Pfam" id="PF03034">
    <property type="entry name" value="PSS"/>
    <property type="match status" value="1"/>
</dbReference>
<dbReference type="Pfam" id="PF05920">
    <property type="entry name" value="Homeobox_KN"/>
    <property type="match status" value="1"/>
</dbReference>
<evidence type="ECO:0000256" key="23">
    <source>
        <dbReference type="ARBA" id="ARBA00036644"/>
    </source>
</evidence>
<dbReference type="InterPro" id="IPR008422">
    <property type="entry name" value="KN_HD"/>
</dbReference>
<dbReference type="OrthoDB" id="10265393at2759"/>
<evidence type="ECO:0000256" key="5">
    <source>
        <dbReference type="ARBA" id="ARBA00022516"/>
    </source>
</evidence>
<evidence type="ECO:0000256" key="14">
    <source>
        <dbReference type="ARBA" id="ARBA00023209"/>
    </source>
</evidence>
<keyword evidence="16 26" id="KW-1208">Phospholipid metabolism</keyword>
<keyword evidence="30" id="KW-1185">Reference proteome</keyword>
<dbReference type="Proteomes" id="UP000549394">
    <property type="component" value="Unassembled WGS sequence"/>
</dbReference>
<feature type="compositionally biased region" description="Basic and acidic residues" evidence="27">
    <location>
        <begin position="873"/>
        <end position="882"/>
    </location>
</feature>
<comment type="catalytic activity">
    <reaction evidence="22">
        <text>1-(1Z-octadecenyl)-2-(4Z,7Z,10Z,13Z,16Z,19Z-docosahexaenoyl)-sn-glycero-3-phosphoethanolamine + L-serine = 1-(1Z-octadecenyl)-2-(4Z,7Z,10Z,13Z,16Z,19Z-docosahexaenoyl)-sn-glycero-3-phospho-L-serine + ethanolamine</text>
        <dbReference type="Rhea" id="RHEA:41496"/>
        <dbReference type="ChEBI" id="CHEBI:33384"/>
        <dbReference type="ChEBI" id="CHEBI:57603"/>
        <dbReference type="ChEBI" id="CHEBI:78263"/>
        <dbReference type="ChEBI" id="CHEBI:78264"/>
    </reaction>
    <physiologicalReaction direction="left-to-right" evidence="22">
        <dbReference type="Rhea" id="RHEA:41497"/>
    </physiologicalReaction>
</comment>
<evidence type="ECO:0000256" key="21">
    <source>
        <dbReference type="ARBA" id="ARBA00036428"/>
    </source>
</evidence>
<name>A0A7I8WB72_9ANNE</name>
<comment type="similarity">
    <text evidence="4 26">Belongs to the phosphatidyl serine synthase family.</text>
</comment>
<dbReference type="PANTHER" id="PTHR15362:SF7">
    <property type="entry name" value="PHOSPHATIDYLSERINE SYNTHASE 2"/>
    <property type="match status" value="1"/>
</dbReference>
<feature type="transmembrane region" description="Helical" evidence="26">
    <location>
        <begin position="197"/>
        <end position="214"/>
    </location>
</feature>
<comment type="catalytic activity">
    <reaction evidence="18">
        <text>1-hexadecanoyl-2-(4Z,7Z,10Z,13Z,16Z,19Z-docosahexaenoyl)-sn-glycero-3-phosphoethanolamine + L-serine = 1-hexadecanoyl-2-(4Z,7Z,10Z,13Z,16Z,19Z-docosahexaenoyl)-sn-glycero-3-phosphoserine + ethanolamine</text>
        <dbReference type="Rhea" id="RHEA:41488"/>
        <dbReference type="ChEBI" id="CHEBI:33384"/>
        <dbReference type="ChEBI" id="CHEBI:57603"/>
        <dbReference type="ChEBI" id="CHEBI:78261"/>
        <dbReference type="ChEBI" id="CHEBI:78262"/>
    </reaction>
    <physiologicalReaction direction="left-to-right" evidence="18">
        <dbReference type="Rhea" id="RHEA:41489"/>
    </physiologicalReaction>
</comment>
<comment type="subcellular location">
    <subcellularLocation>
        <location evidence="1 26">Endoplasmic reticulum membrane</location>
        <topology evidence="1 26">Multi-pass membrane protein</topology>
    </subcellularLocation>
    <subcellularLocation>
        <location evidence="25">Nucleus</location>
    </subcellularLocation>
</comment>
<feature type="domain" description="Homeobox" evidence="28">
    <location>
        <begin position="802"/>
        <end position="865"/>
    </location>
</feature>
<dbReference type="SUPFAM" id="SSF46689">
    <property type="entry name" value="Homeodomain-like"/>
    <property type="match status" value="1"/>
</dbReference>
<dbReference type="InterPro" id="IPR001356">
    <property type="entry name" value="HD"/>
</dbReference>
<feature type="transmembrane region" description="Helical" evidence="26">
    <location>
        <begin position="364"/>
        <end position="381"/>
    </location>
</feature>
<dbReference type="EMBL" id="CAJFCJ010000026">
    <property type="protein sequence ID" value="CAD5125368.1"/>
    <property type="molecule type" value="Genomic_DNA"/>
</dbReference>
<sequence>MGESRNSNGNHVAYYDNQESAHDWEAEKRKRKDFYDDGTMTFFWRTHTIITLIVFSLCLGYVAFYENISSNPDFNTKRGVAAVIIAFVLFGVTHVPDGPFTRPHPALWRFMLCLSIVYELFLVFILFQTPSDARKLLKHIDDDLGKPLPEKSYGGNCLIYDRNNTEDPWHNVWDKMDGFVVIHFVGWWLKTLILRDYWLCMVISIMFEVLEYTFEHQLPNFSECWWDHWIMDALVCNGLGIYLGMKTLNYLSMKRYHWRGMWNIPTYRGKITRVLKQFTPYFWTDFQWKPTSSFKRWIATLGIIGMVLLAEMNTFYLKFVLWVPPPHFLCLGRLALLLFWGAAAMRETFQYLDDRGCKKFGTQSWLIAAIIITELLITIKFDSETITKPLPSHIIYVWTIGFFLIVLWTIWHFYLQAIKMMQYREPSMYGGRNSQKSHEEELTPRKNAFYDPGDPDEVDTGMRNIVYENDRVRNDLLDEICKDIGIKDSMDLDFLDISHNTKTTSTANPHINKGNNTGSKEDDLDEIIPFGVNDCGEEPPRAPIKNKILHKPNHEYSPYARTTPNTTSYQNYSSAMPPPTTVQQQFMQKLICDDSPAFRSHPLFPLLRDLVLADMNFSLPSFPRQLIANLPGDFERLLRNFVMRNRTSESSGNASIDKVLTDALRYAHHSLISKIRSRGQQPMQLPLPQPSMPTPQRPPNPNPVQPPTHCQMAAPSPCQGGVPSTNPYAETNYPLPQPPQMPQMPQIPANPGSPSMHSMPGSPLTLPASPLPPSHRPRYNDPYVSYDMYGNVDYGMNSDMPPKQPGKKAVLPKESVAFMLNWLREHQDNPYPNDDEKEMLIQKTKLTINQINYWFTNARRRILPKWNSQKKEQELMKDEKKANSAIPGQRSDLIKSEVETN</sequence>
<comment type="function">
    <text evidence="26">Catalyzes a base-exchange reaction in which the polar head group of phosphatidylethanolamine (PE) is replaced by L-serine.</text>
</comment>
<evidence type="ECO:0000256" key="11">
    <source>
        <dbReference type="ARBA" id="ARBA00023125"/>
    </source>
</evidence>
<comment type="catalytic activity">
    <reaction evidence="26">
        <text>a 1,2-diacyl-sn-glycero-3-phosphoethanolamine + L-serine = a 1,2-diacyl-sn-glycero-3-phospho-L-serine + ethanolamine</text>
        <dbReference type="Rhea" id="RHEA:27606"/>
        <dbReference type="ChEBI" id="CHEBI:33384"/>
        <dbReference type="ChEBI" id="CHEBI:57262"/>
        <dbReference type="ChEBI" id="CHEBI:57603"/>
        <dbReference type="ChEBI" id="CHEBI:64612"/>
        <dbReference type="EC" id="2.7.8.29"/>
    </reaction>
</comment>
<comment type="catalytic activity">
    <reaction evidence="21">
        <text>1-octadecanoyl-2-(4Z,7Z,10Z,13Z,16Z,19Z-docosahexaenoyl)-sn-glycero-3-phosphoethanolamine + L-serine = 1-octadecanoyl-2-(4Z,7Z,10Z,13Z,16Z,19Z-docosahexaenoyl)-sn-glycero-3-phosphoserine + ethanolamine</text>
        <dbReference type="Rhea" id="RHEA:41492"/>
        <dbReference type="ChEBI" id="CHEBI:33384"/>
        <dbReference type="ChEBI" id="CHEBI:57603"/>
        <dbReference type="ChEBI" id="CHEBI:78265"/>
        <dbReference type="ChEBI" id="CHEBI:78266"/>
    </reaction>
    <physiologicalReaction direction="left-to-right" evidence="21">
        <dbReference type="Rhea" id="RHEA:41493"/>
    </physiologicalReaction>
</comment>
<feature type="region of interest" description="Disordered" evidence="27">
    <location>
        <begin position="505"/>
        <end position="524"/>
    </location>
</feature>
<feature type="transmembrane region" description="Helical" evidence="26">
    <location>
        <begin position="297"/>
        <end position="316"/>
    </location>
</feature>
<feature type="compositionally biased region" description="Basic and acidic residues" evidence="27">
    <location>
        <begin position="892"/>
        <end position="901"/>
    </location>
</feature>
<comment type="catalytic activity">
    <reaction evidence="20">
        <text>1-octadecanoyl-2-(5Z,8Z,11Z,14Z)-eicosatetraenoyl-sn-glycero-3-phosphoethanolamine + L-serine = 1-octadecanoyl-2-(5Z,8Z,11Z,14Z)-eicosatetraenoyl-sn-glycero-3-phosphoserine + ethanolamine</text>
        <dbReference type="Rhea" id="RHEA:41500"/>
        <dbReference type="ChEBI" id="CHEBI:33384"/>
        <dbReference type="ChEBI" id="CHEBI:57603"/>
        <dbReference type="ChEBI" id="CHEBI:78268"/>
        <dbReference type="ChEBI" id="CHEBI:78269"/>
    </reaction>
    <physiologicalReaction direction="left-to-right" evidence="20">
        <dbReference type="Rhea" id="RHEA:41501"/>
    </physiologicalReaction>
</comment>
<evidence type="ECO:0000256" key="1">
    <source>
        <dbReference type="ARBA" id="ARBA00004477"/>
    </source>
</evidence>
<keyword evidence="11 25" id="KW-0238">DNA-binding</keyword>
<evidence type="ECO:0000256" key="16">
    <source>
        <dbReference type="ARBA" id="ARBA00023264"/>
    </source>
</evidence>
<evidence type="ECO:0000256" key="25">
    <source>
        <dbReference type="PROSITE-ProRule" id="PRU00108"/>
    </source>
</evidence>
<evidence type="ECO:0000256" key="7">
    <source>
        <dbReference type="ARBA" id="ARBA00022692"/>
    </source>
</evidence>
<comment type="catalytic activity">
    <reaction evidence="19">
        <text>1-(1Z-octadecenyl)-2-(9Z-octadecenoyl)-sn-glycero-3-phosphoethanolamine + L-serine = 1-(1Z-octadecenyl)-2-(9Z-octadecenoyl)-sn-glycero-3-phospho-L-serine + ethanolamine</text>
        <dbReference type="Rhea" id="RHEA:41600"/>
        <dbReference type="ChEBI" id="CHEBI:33384"/>
        <dbReference type="ChEBI" id="CHEBI:57603"/>
        <dbReference type="ChEBI" id="CHEBI:78340"/>
        <dbReference type="ChEBI" id="CHEBI:78341"/>
    </reaction>
    <physiologicalReaction direction="left-to-right" evidence="19">
        <dbReference type="Rhea" id="RHEA:41601"/>
    </physiologicalReaction>
</comment>
<dbReference type="GO" id="GO:0003677">
    <property type="term" value="F:DNA binding"/>
    <property type="evidence" value="ECO:0007669"/>
    <property type="project" value="UniProtKB-UniRule"/>
</dbReference>
<feature type="transmembrane region" description="Helical" evidence="26">
    <location>
        <begin position="76"/>
        <end position="95"/>
    </location>
</feature>
<evidence type="ECO:0000256" key="27">
    <source>
        <dbReference type="SAM" id="MobiDB-lite"/>
    </source>
</evidence>
<evidence type="ECO:0000256" key="18">
    <source>
        <dbReference type="ARBA" id="ARBA00035833"/>
    </source>
</evidence>
<evidence type="ECO:0000256" key="17">
    <source>
        <dbReference type="ARBA" id="ARBA00035767"/>
    </source>
</evidence>
<feature type="transmembrane region" description="Helical" evidence="26">
    <location>
        <begin position="393"/>
        <end position="414"/>
    </location>
</feature>
<evidence type="ECO:0000256" key="4">
    <source>
        <dbReference type="ARBA" id="ARBA00008671"/>
    </source>
</evidence>
<dbReference type="CDD" id="cd00086">
    <property type="entry name" value="homeodomain"/>
    <property type="match status" value="1"/>
</dbReference>
<dbReference type="InterPro" id="IPR004277">
    <property type="entry name" value="PSS"/>
</dbReference>
<evidence type="ECO:0000313" key="30">
    <source>
        <dbReference type="Proteomes" id="UP000549394"/>
    </source>
</evidence>
<dbReference type="EC" id="2.7.8.29" evidence="26"/>
<evidence type="ECO:0000256" key="2">
    <source>
        <dbReference type="ARBA" id="ARBA00004916"/>
    </source>
</evidence>
<feature type="compositionally biased region" description="Pro residues" evidence="27">
    <location>
        <begin position="685"/>
        <end position="706"/>
    </location>
</feature>
<keyword evidence="15 25" id="KW-0539">Nucleus</keyword>
<dbReference type="GO" id="GO:0005789">
    <property type="term" value="C:endoplasmic reticulum membrane"/>
    <property type="evidence" value="ECO:0007669"/>
    <property type="project" value="UniProtKB-SubCell"/>
</dbReference>
<evidence type="ECO:0000256" key="10">
    <source>
        <dbReference type="ARBA" id="ARBA00023098"/>
    </source>
</evidence>
<dbReference type="GO" id="GO:0006355">
    <property type="term" value="P:regulation of DNA-templated transcription"/>
    <property type="evidence" value="ECO:0007669"/>
    <property type="project" value="InterPro"/>
</dbReference>
<proteinExistence type="inferred from homology"/>
<dbReference type="GO" id="GO:0005634">
    <property type="term" value="C:nucleus"/>
    <property type="evidence" value="ECO:0007669"/>
    <property type="project" value="UniProtKB-SubCell"/>
</dbReference>
<feature type="transmembrane region" description="Helical" evidence="26">
    <location>
        <begin position="107"/>
        <end position="127"/>
    </location>
</feature>
<accession>A0A7I8WB72</accession>
<feature type="region of interest" description="Disordered" evidence="27">
    <location>
        <begin position="873"/>
        <end position="901"/>
    </location>
</feature>
<dbReference type="PROSITE" id="PS50071">
    <property type="entry name" value="HOMEOBOX_2"/>
    <property type="match status" value="1"/>
</dbReference>
<dbReference type="PANTHER" id="PTHR15362">
    <property type="entry name" value="PHOSPHATIDYLINOSITOL SYNTHASE"/>
    <property type="match status" value="1"/>
</dbReference>
<evidence type="ECO:0000256" key="20">
    <source>
        <dbReference type="ARBA" id="ARBA00035955"/>
    </source>
</evidence>
<keyword evidence="13 25" id="KW-0371">Homeobox</keyword>
<dbReference type="UniPathway" id="UPA00948"/>
<evidence type="ECO:0000256" key="26">
    <source>
        <dbReference type="RuleBase" id="RU368094"/>
    </source>
</evidence>
<dbReference type="GO" id="GO:0006659">
    <property type="term" value="P:phosphatidylserine biosynthetic process"/>
    <property type="evidence" value="ECO:0007669"/>
    <property type="project" value="UniProtKB-UniRule"/>
</dbReference>
<protein>
    <recommendedName>
        <fullName evidence="26">Phosphatidylserine synthase</fullName>
        <ecNumber evidence="26">2.7.8.29</ecNumber>
    </recommendedName>
    <alternativeName>
        <fullName evidence="26">Serine-exchange enzyme</fullName>
    </alternativeName>
</protein>
<feature type="compositionally biased region" description="Low complexity" evidence="27">
    <location>
        <begin position="743"/>
        <end position="767"/>
    </location>
</feature>
<evidence type="ECO:0000256" key="6">
    <source>
        <dbReference type="ARBA" id="ARBA00022679"/>
    </source>
</evidence>
<feature type="region of interest" description="Disordered" evidence="27">
    <location>
        <begin position="429"/>
        <end position="456"/>
    </location>
</feature>
<dbReference type="InterPro" id="IPR009057">
    <property type="entry name" value="Homeodomain-like_sf"/>
</dbReference>
<comment type="catalytic activity">
    <reaction evidence="23">
        <text>1-octadecanoyl-2-(9Z-octadecenoyl)-sn-glycero-3-phosphoethanolamine + L-serine = 1-octadecanoyl-2-(9Z-octadecenoyl)-sn-glycero-3-phospho-L-serine + ethanolamine</text>
        <dbReference type="Rhea" id="RHEA:40795"/>
        <dbReference type="ChEBI" id="CHEBI:33384"/>
        <dbReference type="ChEBI" id="CHEBI:57603"/>
        <dbReference type="ChEBI" id="CHEBI:75038"/>
        <dbReference type="ChEBI" id="CHEBI:78260"/>
    </reaction>
    <physiologicalReaction direction="left-to-right" evidence="23">
        <dbReference type="Rhea" id="RHEA:40796"/>
    </physiologicalReaction>
</comment>
<evidence type="ECO:0000313" key="29">
    <source>
        <dbReference type="EMBL" id="CAD5125368.1"/>
    </source>
</evidence>
<dbReference type="SMART" id="SM00389">
    <property type="entry name" value="HOX"/>
    <property type="match status" value="1"/>
</dbReference>
<evidence type="ECO:0000256" key="22">
    <source>
        <dbReference type="ARBA" id="ARBA00036623"/>
    </source>
</evidence>
<feature type="transmembrane region" description="Helical" evidence="26">
    <location>
        <begin position="322"/>
        <end position="343"/>
    </location>
</feature>
<keyword evidence="8 26" id="KW-0256">Endoplasmic reticulum</keyword>
<keyword evidence="7 26" id="KW-0812">Transmembrane</keyword>
<dbReference type="Gene3D" id="1.10.10.60">
    <property type="entry name" value="Homeodomain-like"/>
    <property type="match status" value="1"/>
</dbReference>
<keyword evidence="6 26" id="KW-0808">Transferase</keyword>
<comment type="pathway">
    <text evidence="3">Lipid metabolism.</text>
</comment>
<evidence type="ECO:0000256" key="12">
    <source>
        <dbReference type="ARBA" id="ARBA00023136"/>
    </source>
</evidence>